<protein>
    <submittedName>
        <fullName evidence="1">Tail protein</fullName>
    </submittedName>
</protein>
<name>A0A8S5MZ45_9CAUD</name>
<dbReference type="EMBL" id="BK015023">
    <property type="protein sequence ID" value="DAD87617.1"/>
    <property type="molecule type" value="Genomic_DNA"/>
</dbReference>
<accession>A0A8S5MZ45</accession>
<proteinExistence type="predicted"/>
<evidence type="ECO:0000313" key="1">
    <source>
        <dbReference type="EMBL" id="DAD87617.1"/>
    </source>
</evidence>
<organism evidence="1">
    <name type="scientific">Siphoviridae sp. ctoMB99</name>
    <dbReference type="NCBI Taxonomy" id="2826459"/>
    <lineage>
        <taxon>Viruses</taxon>
        <taxon>Duplodnaviria</taxon>
        <taxon>Heunggongvirae</taxon>
        <taxon>Uroviricota</taxon>
        <taxon>Caudoviricetes</taxon>
    </lineage>
</organism>
<reference evidence="1" key="1">
    <citation type="journal article" date="2021" name="Proc. Natl. Acad. Sci. U.S.A.">
        <title>A Catalog of Tens of Thousands of Viruses from Human Metagenomes Reveals Hidden Associations with Chronic Diseases.</title>
        <authorList>
            <person name="Tisza M.J."/>
            <person name="Buck C.B."/>
        </authorList>
    </citation>
    <scope>NUCLEOTIDE SEQUENCE</scope>
    <source>
        <strain evidence="1">CtoMB99</strain>
    </source>
</reference>
<sequence>MRKITGTERYQDYLKQLRRPFVKRCRLRFLNPDGSTAFALDNNPRNGKSAAFISDGTINVNLQNGRRRSATVTLSNVDGQFDYDVNRVWFGQEIAIDEGLVLSNGDDYYIQQGVFLVETPEEQLQPSQKTATYNLVDKWSNLDGSLHGNLEGTYEVAVGTNIFDPISSILKLDKGNGLPIDRVTPIYTEYYNGKTQTLPDGTTVGLAVSPYTLSVDAGNSYASVILGLAEMLNAWVGYDSDGALRIDPSQDDILDTMKSILWQFSLKEAQILGATYTVKNTEVFNDYIVLGEQLDDYTQPHGRAVNLDPKSDTNVNKIGRKTVVESAAGYATNTQCQDLAEWQLKRSSVLQKSVSISCSQIFHIKENALVTVIRTDKAGSPIERHLVMGFSRPLASTGAMSISAVSVNDFPIATAVSWPE</sequence>